<dbReference type="InterPro" id="IPR002018">
    <property type="entry name" value="CarbesteraseB"/>
</dbReference>
<evidence type="ECO:0000313" key="6">
    <source>
        <dbReference type="Proteomes" id="UP001172159"/>
    </source>
</evidence>
<dbReference type="GO" id="GO:0016787">
    <property type="term" value="F:hydrolase activity"/>
    <property type="evidence" value="ECO:0007669"/>
    <property type="project" value="UniProtKB-KW"/>
</dbReference>
<proteinExistence type="inferred from homology"/>
<dbReference type="InterPro" id="IPR029058">
    <property type="entry name" value="AB_hydrolase_fold"/>
</dbReference>
<gene>
    <name evidence="5" type="ORF">B0T21DRAFT_278386</name>
</gene>
<dbReference type="PROSITE" id="PS00941">
    <property type="entry name" value="CARBOXYLESTERASE_B_2"/>
    <property type="match status" value="1"/>
</dbReference>
<evidence type="ECO:0000256" key="1">
    <source>
        <dbReference type="ARBA" id="ARBA00005964"/>
    </source>
</evidence>
<feature type="signal peptide" evidence="3">
    <location>
        <begin position="1"/>
        <end position="21"/>
    </location>
</feature>
<protein>
    <recommendedName>
        <fullName evidence="3">Carboxylic ester hydrolase</fullName>
        <ecNumber evidence="3">3.1.1.-</ecNumber>
    </recommendedName>
</protein>
<dbReference type="Gene3D" id="3.40.50.1820">
    <property type="entry name" value="alpha/beta hydrolase"/>
    <property type="match status" value="1"/>
</dbReference>
<dbReference type="AlphaFoldDB" id="A0AA40K7M0"/>
<dbReference type="SUPFAM" id="SSF53474">
    <property type="entry name" value="alpha/beta-Hydrolases"/>
    <property type="match status" value="1"/>
</dbReference>
<name>A0AA40K7M0_9PEZI</name>
<comment type="similarity">
    <text evidence="1 3">Belongs to the type-B carboxylesterase/lipase family.</text>
</comment>
<keyword evidence="2 3" id="KW-0378">Hydrolase</keyword>
<dbReference type="InterPro" id="IPR019819">
    <property type="entry name" value="Carboxylesterase_B_CS"/>
</dbReference>
<evidence type="ECO:0000256" key="3">
    <source>
        <dbReference type="RuleBase" id="RU361235"/>
    </source>
</evidence>
<dbReference type="EMBL" id="JAUKTV010000001">
    <property type="protein sequence ID" value="KAK0748367.1"/>
    <property type="molecule type" value="Genomic_DNA"/>
</dbReference>
<dbReference type="InterPro" id="IPR019826">
    <property type="entry name" value="Carboxylesterase_B_AS"/>
</dbReference>
<dbReference type="Pfam" id="PF00135">
    <property type="entry name" value="COesterase"/>
    <property type="match status" value="1"/>
</dbReference>
<keyword evidence="3" id="KW-0732">Signal</keyword>
<sequence>MGALLVISLVLLIIYPFGTQGVSLVNVSNGDYVGKVLDCGVSQWLGIRYAAPPLGELRFEPPADPLPETGTQYAYEHGPICLPTGVLPSERSKANFSEDCLFLDVYAPSRAHKQSKLPVFVYIQGGGFNSNSHPRLNGTGLVKASDMGIVVVTFNYRVGPWGFLQNIAEFGGDPDHVVLGGASAGASSIAWHLTAYGGYDQGLFHAAVGESAAWGHVLTAKQARYQFDDLVVRIGCVRNSSEATLTCLRKKPYEEIQMNGFGTPYPGQSLNPLFMWGPVIDYNMFYLPLIQAFKTGKFIKVPVIWGDDTNGGSIFTSPFTSTVAHSNRWMRTQYPFLTLRKLWLLNNAWKNTVKEQKRCPARDCWREQLSQVYGDMRYMCPSIYMSAAFPDQGVNNSWNYRWNVEDPDQITAGVGVPHVTEIPALFGPAFVPAPYLTVPRTYREGEINEKAVDVMQKYWISFIKTFDPNTERAEGSAQWEKFDRKKLSRLRFDTGGKTDMEYVGSELARRCALLFNKVYPTKIGPAKLE</sequence>
<dbReference type="InterPro" id="IPR050309">
    <property type="entry name" value="Type-B_Carboxylest/Lipase"/>
</dbReference>
<dbReference type="PANTHER" id="PTHR11559">
    <property type="entry name" value="CARBOXYLESTERASE"/>
    <property type="match status" value="1"/>
</dbReference>
<accession>A0AA40K7M0</accession>
<keyword evidence="6" id="KW-1185">Reference proteome</keyword>
<organism evidence="5 6">
    <name type="scientific">Apiosordaria backusii</name>
    <dbReference type="NCBI Taxonomy" id="314023"/>
    <lineage>
        <taxon>Eukaryota</taxon>
        <taxon>Fungi</taxon>
        <taxon>Dikarya</taxon>
        <taxon>Ascomycota</taxon>
        <taxon>Pezizomycotina</taxon>
        <taxon>Sordariomycetes</taxon>
        <taxon>Sordariomycetidae</taxon>
        <taxon>Sordariales</taxon>
        <taxon>Lasiosphaeriaceae</taxon>
        <taxon>Apiosordaria</taxon>
    </lineage>
</organism>
<dbReference type="PROSITE" id="PS00122">
    <property type="entry name" value="CARBOXYLESTERASE_B_1"/>
    <property type="match status" value="1"/>
</dbReference>
<evidence type="ECO:0000259" key="4">
    <source>
        <dbReference type="Pfam" id="PF00135"/>
    </source>
</evidence>
<evidence type="ECO:0000256" key="2">
    <source>
        <dbReference type="ARBA" id="ARBA00022801"/>
    </source>
</evidence>
<comment type="caution">
    <text evidence="5">The sequence shown here is derived from an EMBL/GenBank/DDBJ whole genome shotgun (WGS) entry which is preliminary data.</text>
</comment>
<dbReference type="EC" id="3.1.1.-" evidence="3"/>
<reference evidence="5" key="1">
    <citation type="submission" date="2023-06" db="EMBL/GenBank/DDBJ databases">
        <title>Genome-scale phylogeny and comparative genomics of the fungal order Sordariales.</title>
        <authorList>
            <consortium name="Lawrence Berkeley National Laboratory"/>
            <person name="Hensen N."/>
            <person name="Bonometti L."/>
            <person name="Westerberg I."/>
            <person name="Brannstrom I.O."/>
            <person name="Guillou S."/>
            <person name="Cros-Aarteil S."/>
            <person name="Calhoun S."/>
            <person name="Haridas S."/>
            <person name="Kuo A."/>
            <person name="Mondo S."/>
            <person name="Pangilinan J."/>
            <person name="Riley R."/>
            <person name="Labutti K."/>
            <person name="Andreopoulos B."/>
            <person name="Lipzen A."/>
            <person name="Chen C."/>
            <person name="Yanf M."/>
            <person name="Daum C."/>
            <person name="Ng V."/>
            <person name="Clum A."/>
            <person name="Steindorff A."/>
            <person name="Ohm R."/>
            <person name="Martin F."/>
            <person name="Silar P."/>
            <person name="Natvig D."/>
            <person name="Lalanne C."/>
            <person name="Gautier V."/>
            <person name="Ament-Velasquez S.L."/>
            <person name="Kruys A."/>
            <person name="Hutchinson M.I."/>
            <person name="Powell A.J."/>
            <person name="Barry K."/>
            <person name="Miller A.N."/>
            <person name="Grigoriev I.V."/>
            <person name="Debuchy R."/>
            <person name="Gladieux P."/>
            <person name="Thoren M.H."/>
            <person name="Johannesson H."/>
        </authorList>
    </citation>
    <scope>NUCLEOTIDE SEQUENCE</scope>
    <source>
        <strain evidence="5">CBS 540.89</strain>
    </source>
</reference>
<dbReference type="Proteomes" id="UP001172159">
    <property type="component" value="Unassembled WGS sequence"/>
</dbReference>
<evidence type="ECO:0000313" key="5">
    <source>
        <dbReference type="EMBL" id="KAK0748367.1"/>
    </source>
</evidence>
<feature type="domain" description="Carboxylesterase type B" evidence="4">
    <location>
        <begin position="24"/>
        <end position="165"/>
    </location>
</feature>
<feature type="chain" id="PRO_5041486208" description="Carboxylic ester hydrolase" evidence="3">
    <location>
        <begin position="22"/>
        <end position="529"/>
    </location>
</feature>